<dbReference type="SMART" id="SM00119">
    <property type="entry name" value="HECTc"/>
    <property type="match status" value="1"/>
</dbReference>
<feature type="domain" description="HECT" evidence="6">
    <location>
        <begin position="478"/>
        <end position="1023"/>
    </location>
</feature>
<dbReference type="Gene3D" id="3.30.2410.10">
    <property type="entry name" value="Hect, E3 ligase catalytic domain"/>
    <property type="match status" value="2"/>
</dbReference>
<keyword evidence="2" id="KW-0677">Repeat</keyword>
<evidence type="ECO:0000313" key="8">
    <source>
        <dbReference type="Proteomes" id="UP000289886"/>
    </source>
</evidence>
<dbReference type="InterPro" id="IPR009091">
    <property type="entry name" value="RCC1/BLIP-II"/>
</dbReference>
<dbReference type="GO" id="GO:0006511">
    <property type="term" value="P:ubiquitin-dependent protein catabolic process"/>
    <property type="evidence" value="ECO:0007669"/>
    <property type="project" value="TreeGrafter"/>
</dbReference>
<feature type="repeat" description="RCC1" evidence="5">
    <location>
        <begin position="76"/>
        <end position="123"/>
    </location>
</feature>
<accession>A0A662Z1C9</accession>
<gene>
    <name evidence="7" type="ORF">EOD39_3890</name>
</gene>
<comment type="caution">
    <text evidence="7">The sequence shown here is derived from an EMBL/GenBank/DDBJ whole genome shotgun (WGS) entry which is preliminary data.</text>
</comment>
<dbReference type="GO" id="GO:0061630">
    <property type="term" value="F:ubiquitin protein ligase activity"/>
    <property type="evidence" value="ECO:0007669"/>
    <property type="project" value="TreeGrafter"/>
</dbReference>
<feature type="active site" description="Glycyl thioester intermediate" evidence="4">
    <location>
        <position position="991"/>
    </location>
</feature>
<keyword evidence="1" id="KW-0808">Transferase</keyword>
<evidence type="ECO:0000256" key="3">
    <source>
        <dbReference type="ARBA" id="ARBA00022786"/>
    </source>
</evidence>
<reference evidence="7 8" key="1">
    <citation type="submission" date="2019-01" db="EMBL/GenBank/DDBJ databases">
        <title>Draft Genome and Complete Hox-Cluster Characterization of the Sterlet Sturgeon (Acipenser ruthenus).</title>
        <authorList>
            <person name="Wei Q."/>
        </authorList>
    </citation>
    <scope>NUCLEOTIDE SEQUENCE [LARGE SCALE GENOMIC DNA]</scope>
    <source>
        <strain evidence="7">WHYD16114868_AA</strain>
        <tissue evidence="7">Blood</tissue>
    </source>
</reference>
<dbReference type="PANTHER" id="PTHR45622">
    <property type="entry name" value="UBIQUITIN-PROTEIN LIGASE E3A-RELATED"/>
    <property type="match status" value="1"/>
</dbReference>
<keyword evidence="3 4" id="KW-0833">Ubl conjugation pathway</keyword>
<name>A0A662Z1C9_ACIRT</name>
<dbReference type="PROSITE" id="PS50237">
    <property type="entry name" value="HECT"/>
    <property type="match status" value="1"/>
</dbReference>
<keyword evidence="8" id="KW-1185">Reference proteome</keyword>
<dbReference type="AlphaFoldDB" id="A0A662Z1C9"/>
<evidence type="ECO:0000256" key="2">
    <source>
        <dbReference type="ARBA" id="ARBA00022737"/>
    </source>
</evidence>
<dbReference type="GO" id="GO:0016567">
    <property type="term" value="P:protein ubiquitination"/>
    <property type="evidence" value="ECO:0007669"/>
    <property type="project" value="TreeGrafter"/>
</dbReference>
<dbReference type="SUPFAM" id="SSF50985">
    <property type="entry name" value="RCC1/BLIP-II"/>
    <property type="match status" value="1"/>
</dbReference>
<evidence type="ECO:0000256" key="4">
    <source>
        <dbReference type="PROSITE-ProRule" id="PRU00104"/>
    </source>
</evidence>
<dbReference type="Gene3D" id="2.130.10.30">
    <property type="entry name" value="Regulator of chromosome condensation 1/beta-lactamase-inhibitor protein II"/>
    <property type="match status" value="1"/>
</dbReference>
<dbReference type="GO" id="GO:0005737">
    <property type="term" value="C:cytoplasm"/>
    <property type="evidence" value="ECO:0007669"/>
    <property type="project" value="TreeGrafter"/>
</dbReference>
<feature type="repeat" description="RCC1" evidence="5">
    <location>
        <begin position="176"/>
        <end position="227"/>
    </location>
</feature>
<protein>
    <submittedName>
        <fullName evidence="7">Putative E3 ubiquitin-protein ligase HERC3</fullName>
    </submittedName>
</protein>
<dbReference type="FunFam" id="3.30.2410.10:FF:000003">
    <property type="entry name" value="probable E3 ubiquitin-protein ligase HERC4 isoform X1"/>
    <property type="match status" value="1"/>
</dbReference>
<dbReference type="SUPFAM" id="SSF56204">
    <property type="entry name" value="Hect, E3 ligase catalytic domain"/>
    <property type="match status" value="2"/>
</dbReference>
<dbReference type="Pfam" id="PF00415">
    <property type="entry name" value="RCC1"/>
    <property type="match status" value="2"/>
</dbReference>
<evidence type="ECO:0000313" key="7">
    <source>
        <dbReference type="EMBL" id="RXN01912.1"/>
    </source>
</evidence>
<proteinExistence type="predicted"/>
<dbReference type="PANTHER" id="PTHR45622:SF73">
    <property type="entry name" value="E3 UBIQUITIN-PROTEIN LIGASE HERC4-LIKE ISOFORM X1-RELATED"/>
    <property type="match status" value="1"/>
</dbReference>
<sequence>MYTWGEATWTDLGLSPQTGDDIKLEDNNFHLPDSKKVIEIACGNGVIAFVKGNGNGVMWTKSEGRGEQHQKRKLKGEVFSWKTIKTSQFGAEVPSPQPLKSLSGIPLAQIAAGGDHSFAVSLSGAVYAWGRNHAGQLGLGNTTDIFCPTLVKSLQRKKTVFISCGEEHTAILTKDGLVYTFGAGSFGQLGHNSTRNEVRPRLVAELWGVKVSQIACGRDIHIVIILLSALFLFCIADGNNLAVDKIVAGGNQTFVLYSQMEELEPSANSFPLKTGKRISSINDNLLDKWISECESKQWKNTKNNDKHFKTTAETLGMDLSLVRLAFEKLARNMKVLMQVESVVLNKLLPSLSGAPAGVEALRIYLIIPELIRVLKTEQSISEVASSLAEAILRLQPSSREILESLWSKIPIAFFKLVVMLYHLVSSRYLHRARAGSPVKDKLENSLRVLQILYKTAAQTHHFGVNNLLVNRRNLLHDTLQYLRNNSCNPCWPLQVKFVDENGIDHGGISQEFFSVITRELHALEPRVFKLYEDSRLVWFTQKEHRNSDMFFLIGVLCGMALYNRCVADFHLPLALFKKLLNEKPTLEDLKELSPIEARSLQAVLDEDEDSVESLYLDFTVQGHELVPNGKDILVTKYNRTQYVEEYVDFVFNKSVKKQFGDFMEGFRKGCPSKMWDIFLPVELMAVLNGNTKYEWEELEKNANYKGYEPTDENIRNFWMVFHELDEERKKNFLDMFEQYAIRRIYCGGDHHFLMCSKCEITGGLQWVLEFLFDLWRCMYKQIVVFLLSRGKALLIPVFLDSYISAALKLLEKLHKVNLKAQHVQYDQFYIAGLTSLVGIQEEYLKWVLNMAGNCFVEHTWFHLIGVTCGLAIYNSTVVDLHFPLALFKKLLGVPPTLGDLKELSLTEGRYVRPAMHRCITNAAYKGEYSLLHPTVKIFWEVFHGFQLEKRKQILLFLTGSDRIPIYGMESLQMVIQPTSAGEQYRPVAHTCYNRLALPKYQTKEILRRRLTQAIEQFEGFSLV</sequence>
<dbReference type="PROSITE" id="PS00626">
    <property type="entry name" value="RCC1_2"/>
    <property type="match status" value="1"/>
</dbReference>
<dbReference type="InterPro" id="IPR051709">
    <property type="entry name" value="Ub-ligase/GTPase-reg"/>
</dbReference>
<dbReference type="PROSITE" id="PS50012">
    <property type="entry name" value="RCC1_3"/>
    <property type="match status" value="3"/>
</dbReference>
<dbReference type="InterPro" id="IPR000569">
    <property type="entry name" value="HECT_dom"/>
</dbReference>
<dbReference type="EMBL" id="SCEB01000009">
    <property type="protein sequence ID" value="RXN01912.1"/>
    <property type="molecule type" value="Genomic_DNA"/>
</dbReference>
<dbReference type="Proteomes" id="UP000289886">
    <property type="component" value="Unassembled WGS sequence"/>
</dbReference>
<dbReference type="InterPro" id="IPR035983">
    <property type="entry name" value="Hect_E3_ubiquitin_ligase"/>
</dbReference>
<evidence type="ECO:0000256" key="1">
    <source>
        <dbReference type="ARBA" id="ARBA00022679"/>
    </source>
</evidence>
<dbReference type="Pfam" id="PF00632">
    <property type="entry name" value="HECT"/>
    <property type="match status" value="3"/>
</dbReference>
<dbReference type="InterPro" id="IPR000408">
    <property type="entry name" value="Reg_chr_condens"/>
</dbReference>
<evidence type="ECO:0000259" key="6">
    <source>
        <dbReference type="PROSITE" id="PS50237"/>
    </source>
</evidence>
<feature type="repeat" description="RCC1" evidence="5">
    <location>
        <begin position="124"/>
        <end position="175"/>
    </location>
</feature>
<evidence type="ECO:0000256" key="5">
    <source>
        <dbReference type="PROSITE-ProRule" id="PRU00235"/>
    </source>
</evidence>
<dbReference type="Gene3D" id="3.90.1750.10">
    <property type="entry name" value="Hect, E3 ligase catalytic domains"/>
    <property type="match status" value="2"/>
</dbReference>
<dbReference type="Gene3D" id="3.30.2160.10">
    <property type="entry name" value="Hect, E3 ligase catalytic domain"/>
    <property type="match status" value="1"/>
</dbReference>
<organism evidence="7 8">
    <name type="scientific">Acipenser ruthenus</name>
    <name type="common">Sterlet sturgeon</name>
    <dbReference type="NCBI Taxonomy" id="7906"/>
    <lineage>
        <taxon>Eukaryota</taxon>
        <taxon>Metazoa</taxon>
        <taxon>Chordata</taxon>
        <taxon>Craniata</taxon>
        <taxon>Vertebrata</taxon>
        <taxon>Euteleostomi</taxon>
        <taxon>Actinopterygii</taxon>
        <taxon>Chondrostei</taxon>
        <taxon>Acipenseriformes</taxon>
        <taxon>Acipenseridae</taxon>
        <taxon>Acipenser</taxon>
    </lineage>
</organism>